<dbReference type="EMBL" id="JAGDFL010000732">
    <property type="protein sequence ID" value="KAG7382191.1"/>
    <property type="molecule type" value="Genomic_DNA"/>
</dbReference>
<organism evidence="1 2">
    <name type="scientific">Phytophthora boehmeriae</name>
    <dbReference type="NCBI Taxonomy" id="109152"/>
    <lineage>
        <taxon>Eukaryota</taxon>
        <taxon>Sar</taxon>
        <taxon>Stramenopiles</taxon>
        <taxon>Oomycota</taxon>
        <taxon>Peronosporomycetes</taxon>
        <taxon>Peronosporales</taxon>
        <taxon>Peronosporaceae</taxon>
        <taxon>Phytophthora</taxon>
    </lineage>
</organism>
<name>A0A8T1VM34_9STRA</name>
<comment type="caution">
    <text evidence="1">The sequence shown here is derived from an EMBL/GenBank/DDBJ whole genome shotgun (WGS) entry which is preliminary data.</text>
</comment>
<evidence type="ECO:0000313" key="1">
    <source>
        <dbReference type="EMBL" id="KAG7382191.1"/>
    </source>
</evidence>
<sequence>MDPKTSKELVTKAKAMAWGSTTAATGFWAPTAAKTAISAIIGAVVGWVVCWLTESGEIEHCIFADEIEARKAFLALPASTKALVDSKGNVIESKDTEIVPYCRGA</sequence>
<reference evidence="1" key="1">
    <citation type="submission" date="2021-02" db="EMBL/GenBank/DDBJ databases">
        <authorList>
            <person name="Palmer J.M."/>
        </authorList>
    </citation>
    <scope>NUCLEOTIDE SEQUENCE</scope>
    <source>
        <strain evidence="1">SCRP23</strain>
    </source>
</reference>
<gene>
    <name evidence="1" type="ORF">PHYBOEH_010598</name>
</gene>
<dbReference type="AlphaFoldDB" id="A0A8T1VM34"/>
<accession>A0A8T1VM34</accession>
<evidence type="ECO:0000313" key="2">
    <source>
        <dbReference type="Proteomes" id="UP000693981"/>
    </source>
</evidence>
<dbReference type="Proteomes" id="UP000693981">
    <property type="component" value="Unassembled WGS sequence"/>
</dbReference>
<proteinExistence type="predicted"/>
<keyword evidence="2" id="KW-1185">Reference proteome</keyword>
<protein>
    <submittedName>
        <fullName evidence="1">Uncharacterized protein</fullName>
    </submittedName>
</protein>